<evidence type="ECO:0000256" key="1">
    <source>
        <dbReference type="SAM" id="MobiDB-lite"/>
    </source>
</evidence>
<evidence type="ECO:0000313" key="2">
    <source>
        <dbReference type="EMBL" id="QJA86178.1"/>
    </source>
</evidence>
<name>A0A6M3KYB4_9ZZZZ</name>
<feature type="compositionally biased region" description="Basic and acidic residues" evidence="1">
    <location>
        <begin position="427"/>
        <end position="437"/>
    </location>
</feature>
<gene>
    <name evidence="2" type="ORF">MM415B02120_0004</name>
</gene>
<reference evidence="2" key="1">
    <citation type="submission" date="2020-03" db="EMBL/GenBank/DDBJ databases">
        <title>The deep terrestrial virosphere.</title>
        <authorList>
            <person name="Holmfeldt K."/>
            <person name="Nilsson E."/>
            <person name="Simone D."/>
            <person name="Lopez-Fernandez M."/>
            <person name="Wu X."/>
            <person name="de Brujin I."/>
            <person name="Lundin D."/>
            <person name="Andersson A."/>
            <person name="Bertilsson S."/>
            <person name="Dopson M."/>
        </authorList>
    </citation>
    <scope>NUCLEOTIDE SEQUENCE</scope>
    <source>
        <strain evidence="2">MM415B02120</strain>
    </source>
</reference>
<feature type="region of interest" description="Disordered" evidence="1">
    <location>
        <begin position="408"/>
        <end position="478"/>
    </location>
</feature>
<dbReference type="InterPro" id="IPR006944">
    <property type="entry name" value="Phage/GTA_portal"/>
</dbReference>
<accession>A0A6M3KYB4</accession>
<organism evidence="2">
    <name type="scientific">viral metagenome</name>
    <dbReference type="NCBI Taxonomy" id="1070528"/>
    <lineage>
        <taxon>unclassified sequences</taxon>
        <taxon>metagenomes</taxon>
        <taxon>organismal metagenomes</taxon>
    </lineage>
</organism>
<dbReference type="Pfam" id="PF04860">
    <property type="entry name" value="Phage_portal"/>
    <property type="match status" value="1"/>
</dbReference>
<dbReference type="AlphaFoldDB" id="A0A6M3KYB4"/>
<protein>
    <submittedName>
        <fullName evidence="2">Putative portal protein</fullName>
    </submittedName>
</protein>
<sequence length="478" mass="55283">MKVEFNEPLSIRTSRGLVKDIHDPVSSVREPNIEYRTMLDLISRDTDLSTACEIFVDFATYRGYDFIRGTLEQRKKLRVLFKTKLDYDRIQSNVFRSLFYYGDCFVEMRKQDSPVPNELHVLETTEMRIKYDIHGKVEGYVQRPFNLSGLTEEQIIEKEKTEGIPFNPDEVIHFRLMPLGSSIYSYSPLEPASTAISTKLYSQNYLMNIFINMPPRYLLHLAGASERSRNVIKNELQSTKTNYKKPILVTNSENPQSSAILAKVDPMYDKELLDVMRYLRMEVLKVTRVPLSWVEESAGDNRGITESQQRPFDVRIAAVHRNVIEPQLNNVFLPALGYKTKGDGAESRVEVRYNEISRKGETEILQSAGLLRDMGLKPKAMIKYLDERGIVGFDENDFDEQQLRKNMELNPSRQRMDKSNSDMTQNRNEKGVSDKGGAKLQSKGVEMRSPRYIVDNEVQIPEEENPKSKDFNTFPYIY</sequence>
<dbReference type="EMBL" id="MT142620">
    <property type="protein sequence ID" value="QJA86178.1"/>
    <property type="molecule type" value="Genomic_DNA"/>
</dbReference>
<proteinExistence type="predicted"/>